<sequence length="198" mass="21489">MMLVAVTANAQEADNTRSMTPSFGVKGGVNFATVNGDGFDSPDSRTSFHVGALAEFPLAEMFSLQVEALYSGQGFEVTQNIPLLGERKYEYQLDYINVPVLAKVYLFKGFSIEAGPQFGFLVNEEIDSDPTGDGGDTVTDAAKDFEFGFAGGVTFQTEMGLFASARYTQGVTEILEDRNDSDNKITNSVFQIGIGYKF</sequence>
<dbReference type="GO" id="GO:0044384">
    <property type="term" value="C:host outer membrane"/>
    <property type="evidence" value="ECO:0007669"/>
    <property type="project" value="InterPro"/>
</dbReference>
<keyword evidence="3" id="KW-1185">Reference proteome</keyword>
<reference evidence="2 3" key="1">
    <citation type="submission" date="2018-11" db="EMBL/GenBank/DDBJ databases">
        <title>Flavobacterium sp. nov., YIM 102600 draft genome.</title>
        <authorList>
            <person name="Li G."/>
            <person name="Jiang Y."/>
        </authorList>
    </citation>
    <scope>NUCLEOTIDE SEQUENCE [LARGE SCALE GENOMIC DNA]</scope>
    <source>
        <strain evidence="2 3">YIM 102600</strain>
    </source>
</reference>
<dbReference type="Proteomes" id="UP000271937">
    <property type="component" value="Unassembled WGS sequence"/>
</dbReference>
<accession>A0A3P3WB10</accession>
<proteinExistence type="predicted"/>
<dbReference type="OrthoDB" id="947434at2"/>
<dbReference type="InterPro" id="IPR025665">
    <property type="entry name" value="Beta-barrel_OMP_2"/>
</dbReference>
<dbReference type="Gene3D" id="2.40.160.20">
    <property type="match status" value="1"/>
</dbReference>
<name>A0A3P3WB10_9FLAO</name>
<dbReference type="Pfam" id="PF13568">
    <property type="entry name" value="OMP_b-brl_2"/>
    <property type="match status" value="1"/>
</dbReference>
<evidence type="ECO:0000313" key="3">
    <source>
        <dbReference type="Proteomes" id="UP000271937"/>
    </source>
</evidence>
<dbReference type="InterPro" id="IPR000758">
    <property type="entry name" value="Enterovir_OMP"/>
</dbReference>
<dbReference type="EMBL" id="RQVR01000006">
    <property type="protein sequence ID" value="RRJ92210.1"/>
    <property type="molecule type" value="Genomic_DNA"/>
</dbReference>
<protein>
    <submittedName>
        <fullName evidence="2">PorT family protein</fullName>
    </submittedName>
</protein>
<organism evidence="2 3">
    <name type="scientific">Flavobacterium macacae</name>
    <dbReference type="NCBI Taxonomy" id="2488993"/>
    <lineage>
        <taxon>Bacteria</taxon>
        <taxon>Pseudomonadati</taxon>
        <taxon>Bacteroidota</taxon>
        <taxon>Flavobacteriia</taxon>
        <taxon>Flavobacteriales</taxon>
        <taxon>Flavobacteriaceae</taxon>
        <taxon>Flavobacterium</taxon>
    </lineage>
</organism>
<gene>
    <name evidence="2" type="ORF">EG849_06460</name>
</gene>
<feature type="domain" description="Outer membrane protein beta-barrel" evidence="1">
    <location>
        <begin position="19"/>
        <end position="175"/>
    </location>
</feature>
<dbReference type="PROSITE" id="PS00695">
    <property type="entry name" value="ENT_VIR_OMP_2"/>
    <property type="match status" value="1"/>
</dbReference>
<evidence type="ECO:0000259" key="1">
    <source>
        <dbReference type="Pfam" id="PF13568"/>
    </source>
</evidence>
<comment type="caution">
    <text evidence="2">The sequence shown here is derived from an EMBL/GenBank/DDBJ whole genome shotgun (WGS) entry which is preliminary data.</text>
</comment>
<dbReference type="AlphaFoldDB" id="A0A3P3WB10"/>
<evidence type="ECO:0000313" key="2">
    <source>
        <dbReference type="EMBL" id="RRJ92210.1"/>
    </source>
</evidence>